<keyword evidence="6" id="KW-0805">Transcription regulation</keyword>
<dbReference type="Pfam" id="PF00583">
    <property type="entry name" value="Acetyltransf_1"/>
    <property type="match status" value="1"/>
</dbReference>
<evidence type="ECO:0000256" key="6">
    <source>
        <dbReference type="ARBA" id="ARBA00023015"/>
    </source>
</evidence>
<sequence>MVELNEVAKNSASEPQAIERQWEELSTDVFETNPENNIITPKTVNAATNPEALTEASITTESVGSKRKLNDEFVPTQIDCGATEINTDLAAPVVMKDISSSISASREELARKEEENGLIKFEVIKNDGEAEHMIQLTTLKNIFARQLPKMPREYIVRLVFDRNHRSLLLLKDGTRVIGGISYRPFVEQHFAEIAFCAINAADQVRGYGTRLMNHLKEHVKTIGINYFLTYADNYAIGYFKKQGFSKIVSQPKSKWFGYIKDYDGGTLMECLIYPNFNYLRTASLVHKQRMKIYQKLQKRSRAHLVYPGLTKFAESRLIDIHTIPGIREAGWSQAMVRNNKLGSRDHGSLKTRLTQLWKAISSHRSAWPFHEPVDTKVVIDYLDHIKVPIDLSEIAKRIDRGAYLSKAAFKADLELMCKNCTTYNTPDTTYYKAAVDLQEFIDRRIQIRGSDVQEA</sequence>
<dbReference type="PANTHER" id="PTHR45750:SF3">
    <property type="entry name" value="HISTONE ACETYLTRANSFERASE"/>
    <property type="match status" value="1"/>
</dbReference>
<dbReference type="Gene3D" id="1.20.920.10">
    <property type="entry name" value="Bromodomain-like"/>
    <property type="match status" value="1"/>
</dbReference>
<evidence type="ECO:0000256" key="2">
    <source>
        <dbReference type="ARBA" id="ARBA00008607"/>
    </source>
</evidence>
<dbReference type="InterPro" id="IPR018359">
    <property type="entry name" value="Bromodomain_CS"/>
</dbReference>
<dbReference type="GO" id="GO:0005634">
    <property type="term" value="C:nucleus"/>
    <property type="evidence" value="ECO:0007669"/>
    <property type="project" value="UniProtKB-SubCell"/>
</dbReference>
<keyword evidence="8" id="KW-0010">Activator</keyword>
<feature type="domain" description="Bromo" evidence="13">
    <location>
        <begin position="361"/>
        <end position="431"/>
    </location>
</feature>
<dbReference type="InterPro" id="IPR037800">
    <property type="entry name" value="GCN5"/>
</dbReference>
<evidence type="ECO:0000256" key="3">
    <source>
        <dbReference type="ARBA" id="ARBA00013184"/>
    </source>
</evidence>
<dbReference type="PROSITE" id="PS50014">
    <property type="entry name" value="BROMODOMAIN_2"/>
    <property type="match status" value="1"/>
</dbReference>
<evidence type="ECO:0000256" key="8">
    <source>
        <dbReference type="ARBA" id="ARBA00023159"/>
    </source>
</evidence>
<keyword evidence="10" id="KW-0539">Nucleus</keyword>
<dbReference type="EMBL" id="CAIX01000193">
    <property type="protein sequence ID" value="CCI47893.1"/>
    <property type="molecule type" value="Genomic_DNA"/>
</dbReference>
<dbReference type="Gene3D" id="3.40.630.30">
    <property type="match status" value="1"/>
</dbReference>
<comment type="caution">
    <text evidence="15">The sequence shown here is derived from an EMBL/GenBank/DDBJ whole genome shotgun (WGS) entry which is preliminary data.</text>
</comment>
<evidence type="ECO:0000313" key="15">
    <source>
        <dbReference type="EMBL" id="CCI47893.1"/>
    </source>
</evidence>
<evidence type="ECO:0000256" key="1">
    <source>
        <dbReference type="ARBA" id="ARBA00004123"/>
    </source>
</evidence>
<evidence type="ECO:0000256" key="10">
    <source>
        <dbReference type="ARBA" id="ARBA00023242"/>
    </source>
</evidence>
<keyword evidence="7 12" id="KW-0103">Bromodomain</keyword>
<keyword evidence="16" id="KW-1185">Reference proteome</keyword>
<dbReference type="InterPro" id="IPR001487">
    <property type="entry name" value="Bromodomain"/>
</dbReference>
<evidence type="ECO:0000256" key="12">
    <source>
        <dbReference type="PROSITE-ProRule" id="PRU00035"/>
    </source>
</evidence>
<dbReference type="PRINTS" id="PR00503">
    <property type="entry name" value="BROMODOMAIN"/>
</dbReference>
<protein>
    <recommendedName>
        <fullName evidence="3">histone acetyltransferase</fullName>
        <ecNumber evidence="3">2.3.1.48</ecNumber>
    </recommendedName>
</protein>
<dbReference type="InterPro" id="IPR036427">
    <property type="entry name" value="Bromodomain-like_sf"/>
</dbReference>
<evidence type="ECO:0000259" key="14">
    <source>
        <dbReference type="PROSITE" id="PS51186"/>
    </source>
</evidence>
<evidence type="ECO:0000256" key="4">
    <source>
        <dbReference type="ARBA" id="ARBA00022679"/>
    </source>
</evidence>
<feature type="domain" description="N-acetyltransferase" evidence="14">
    <location>
        <begin position="122"/>
        <end position="273"/>
    </location>
</feature>
<comment type="subcellular location">
    <subcellularLocation>
        <location evidence="1">Nucleus</location>
    </subcellularLocation>
</comment>
<evidence type="ECO:0000313" key="16">
    <source>
        <dbReference type="Proteomes" id="UP000053237"/>
    </source>
</evidence>
<dbReference type="InterPro" id="IPR016181">
    <property type="entry name" value="Acyl_CoA_acyltransferase"/>
</dbReference>
<evidence type="ECO:0000256" key="7">
    <source>
        <dbReference type="ARBA" id="ARBA00023117"/>
    </source>
</evidence>
<dbReference type="PANTHER" id="PTHR45750">
    <property type="entry name" value="GH11602P"/>
    <property type="match status" value="1"/>
</dbReference>
<keyword evidence="4" id="KW-0808">Transferase</keyword>
<dbReference type="OrthoDB" id="1937912at2759"/>
<evidence type="ECO:0000256" key="9">
    <source>
        <dbReference type="ARBA" id="ARBA00023163"/>
    </source>
</evidence>
<evidence type="ECO:0000259" key="13">
    <source>
        <dbReference type="PROSITE" id="PS50014"/>
    </source>
</evidence>
<evidence type="ECO:0000256" key="11">
    <source>
        <dbReference type="ARBA" id="ARBA00023315"/>
    </source>
</evidence>
<evidence type="ECO:0000256" key="5">
    <source>
        <dbReference type="ARBA" id="ARBA00022853"/>
    </source>
</evidence>
<dbReference type="SMART" id="SM00297">
    <property type="entry name" value="BROMO"/>
    <property type="match status" value="1"/>
</dbReference>
<accession>A0A024GMF7</accession>
<keyword evidence="11" id="KW-0012">Acyltransferase</keyword>
<reference evidence="15 16" key="1">
    <citation type="submission" date="2012-05" db="EMBL/GenBank/DDBJ databases">
        <title>Recombination and specialization in a pathogen metapopulation.</title>
        <authorList>
            <person name="Gardiner A."/>
            <person name="Kemen E."/>
            <person name="Schultz-Larsen T."/>
            <person name="MacLean D."/>
            <person name="Van Oosterhout C."/>
            <person name="Jones J.D.G."/>
        </authorList>
    </citation>
    <scope>NUCLEOTIDE SEQUENCE [LARGE SCALE GENOMIC DNA]</scope>
    <source>
        <strain evidence="15 16">Ac Nc2</strain>
    </source>
</reference>
<name>A0A024GMF7_9STRA</name>
<dbReference type="PROSITE" id="PS00633">
    <property type="entry name" value="BROMODOMAIN_1"/>
    <property type="match status" value="1"/>
</dbReference>
<comment type="similarity">
    <text evidence="2">Belongs to the acetyltransferase family. GCN5 subfamily.</text>
</comment>
<dbReference type="SUPFAM" id="SSF55729">
    <property type="entry name" value="Acyl-CoA N-acyltransferases (Nat)"/>
    <property type="match status" value="1"/>
</dbReference>
<dbReference type="PROSITE" id="PS51186">
    <property type="entry name" value="GNAT"/>
    <property type="match status" value="1"/>
</dbReference>
<dbReference type="STRING" id="65357.A0A024GMF7"/>
<proteinExistence type="inferred from homology"/>
<dbReference type="InterPro" id="IPR000182">
    <property type="entry name" value="GNAT_dom"/>
</dbReference>
<dbReference type="Proteomes" id="UP000053237">
    <property type="component" value="Unassembled WGS sequence"/>
</dbReference>
<dbReference type="EC" id="2.3.1.48" evidence="3"/>
<dbReference type="SUPFAM" id="SSF47370">
    <property type="entry name" value="Bromodomain"/>
    <property type="match status" value="1"/>
</dbReference>
<gene>
    <name evidence="15" type="ORF">BN9_089360</name>
</gene>
<dbReference type="GO" id="GO:0010484">
    <property type="term" value="F:histone H3 acetyltransferase activity"/>
    <property type="evidence" value="ECO:0007669"/>
    <property type="project" value="TreeGrafter"/>
</dbReference>
<keyword evidence="5" id="KW-0156">Chromatin regulator</keyword>
<dbReference type="CDD" id="cd04301">
    <property type="entry name" value="NAT_SF"/>
    <property type="match status" value="1"/>
</dbReference>
<dbReference type="GO" id="GO:0045944">
    <property type="term" value="P:positive regulation of transcription by RNA polymerase II"/>
    <property type="evidence" value="ECO:0007669"/>
    <property type="project" value="TreeGrafter"/>
</dbReference>
<keyword evidence="9" id="KW-0804">Transcription</keyword>
<dbReference type="GO" id="GO:0000123">
    <property type="term" value="C:histone acetyltransferase complex"/>
    <property type="evidence" value="ECO:0007669"/>
    <property type="project" value="TreeGrafter"/>
</dbReference>
<dbReference type="Pfam" id="PF00439">
    <property type="entry name" value="Bromodomain"/>
    <property type="match status" value="1"/>
</dbReference>
<organism evidence="15 16">
    <name type="scientific">Albugo candida</name>
    <dbReference type="NCBI Taxonomy" id="65357"/>
    <lineage>
        <taxon>Eukaryota</taxon>
        <taxon>Sar</taxon>
        <taxon>Stramenopiles</taxon>
        <taxon>Oomycota</taxon>
        <taxon>Peronosporomycetes</taxon>
        <taxon>Albuginales</taxon>
        <taxon>Albuginaceae</taxon>
        <taxon>Albugo</taxon>
    </lineage>
</organism>
<dbReference type="AlphaFoldDB" id="A0A024GMF7"/>
<dbReference type="InParanoid" id="A0A024GMF7"/>